<protein>
    <recommendedName>
        <fullName evidence="4">TIGR02281 family clan AA aspartic protease</fullName>
    </recommendedName>
</protein>
<evidence type="ECO:0000313" key="2">
    <source>
        <dbReference type="EMBL" id="CAD72824.1"/>
    </source>
</evidence>
<dbReference type="HOGENOM" id="CLU_569696_0_0_0"/>
<dbReference type="Pfam" id="PF13975">
    <property type="entry name" value="gag-asp_proteas"/>
    <property type="match status" value="1"/>
</dbReference>
<proteinExistence type="predicted"/>
<dbReference type="InterPro" id="IPR021109">
    <property type="entry name" value="Peptidase_aspartic_dom_sf"/>
</dbReference>
<dbReference type="AlphaFoldDB" id="Q7UVA2"/>
<dbReference type="GO" id="GO:0006508">
    <property type="term" value="P:proteolysis"/>
    <property type="evidence" value="ECO:0007669"/>
    <property type="project" value="InterPro"/>
</dbReference>
<dbReference type="Gene3D" id="2.40.70.10">
    <property type="entry name" value="Acid Proteases"/>
    <property type="match status" value="1"/>
</dbReference>
<feature type="compositionally biased region" description="Polar residues" evidence="1">
    <location>
        <begin position="266"/>
        <end position="278"/>
    </location>
</feature>
<evidence type="ECO:0008006" key="4">
    <source>
        <dbReference type="Google" id="ProtNLM"/>
    </source>
</evidence>
<dbReference type="EMBL" id="BX294137">
    <property type="protein sequence ID" value="CAD72824.1"/>
    <property type="molecule type" value="Genomic_DNA"/>
</dbReference>
<dbReference type="Proteomes" id="UP000001025">
    <property type="component" value="Chromosome"/>
</dbReference>
<dbReference type="CDD" id="cd05483">
    <property type="entry name" value="retropepsin_like_bacteria"/>
    <property type="match status" value="1"/>
</dbReference>
<dbReference type="STRING" id="243090.RB2771"/>
<dbReference type="InterPro" id="IPR011969">
    <property type="entry name" value="Clan_AA_Asp_peptidase_C"/>
</dbReference>
<name>Q7UVA2_RHOBA</name>
<dbReference type="EnsemblBacteria" id="CAD72824">
    <property type="protein sequence ID" value="CAD72824"/>
    <property type="gene ID" value="RB2771"/>
</dbReference>
<sequence length="479" mass="52516">MISRWKKPPPAGGLATIVMVARDRGFDTRVSLQPFAADRIRSSQSSVRNTVVNQTGFLTSFRQARPMQSECHRRLQTSNRPRQSSQVLDSTEGPHRRSSVWASVMAAICLATIGSVPAPANDALVQDAAAQEPTETNDQPTETARATRYSASVEAKAEKILHEAGLRRSGKSLIANESAEIARAMTALVKQRRELILQQKELDSVLGQVQQINDQIRASENQDGELNLQLARVAGNDVASNNRIVALINANRTRVSQLRSQRTKTQEQANEQRSSLNSKQADYAESVFQIRQDLDALRTLLAKTLEDPKVKIAVQVMNANQGVPASISAVDILQTIELRLAKIEQEVFSESIPLEIERNGSLYVTASVNNQPIRMIVDSGATLVTLTAEAAKELKVEIPTDAPLLRLVMANGDEISAKRVELDSVRVGQFEAKNVSCAVLEPIATRADPMLGMSYLGEFKFEIDAAQKSLSMLRVETSP</sequence>
<dbReference type="NCBIfam" id="TIGR02281">
    <property type="entry name" value="clan_AA_DTGA"/>
    <property type="match status" value="1"/>
</dbReference>
<feature type="compositionally biased region" description="Polar residues" evidence="1">
    <location>
        <begin position="76"/>
        <end position="89"/>
    </location>
</feature>
<evidence type="ECO:0000313" key="3">
    <source>
        <dbReference type="Proteomes" id="UP000001025"/>
    </source>
</evidence>
<dbReference type="OrthoDB" id="268997at2"/>
<dbReference type="InParanoid" id="Q7UVA2"/>
<dbReference type="GO" id="GO:0004190">
    <property type="term" value="F:aspartic-type endopeptidase activity"/>
    <property type="evidence" value="ECO:0007669"/>
    <property type="project" value="InterPro"/>
</dbReference>
<evidence type="ECO:0000256" key="1">
    <source>
        <dbReference type="SAM" id="MobiDB-lite"/>
    </source>
</evidence>
<reference evidence="2 3" key="1">
    <citation type="journal article" date="2003" name="Proc. Natl. Acad. Sci. U.S.A.">
        <title>Complete genome sequence of the marine planctomycete Pirellula sp. strain 1.</title>
        <authorList>
            <person name="Gloeckner F.O."/>
            <person name="Kube M."/>
            <person name="Bauer M."/>
            <person name="Teeling H."/>
            <person name="Lombardot T."/>
            <person name="Ludwig W."/>
            <person name="Gade D."/>
            <person name="Beck A."/>
            <person name="Borzym K."/>
            <person name="Heitmann K."/>
            <person name="Rabus R."/>
            <person name="Schlesner H."/>
            <person name="Amann R."/>
            <person name="Reinhardt R."/>
        </authorList>
    </citation>
    <scope>NUCLEOTIDE SEQUENCE [LARGE SCALE GENOMIC DNA]</scope>
    <source>
        <strain evidence="3">DSM 10527 / NCIMB 13988 / SH1</strain>
    </source>
</reference>
<accession>Q7UVA2</accession>
<organism evidence="2 3">
    <name type="scientific">Rhodopirellula baltica (strain DSM 10527 / NCIMB 13988 / SH1)</name>
    <dbReference type="NCBI Taxonomy" id="243090"/>
    <lineage>
        <taxon>Bacteria</taxon>
        <taxon>Pseudomonadati</taxon>
        <taxon>Planctomycetota</taxon>
        <taxon>Planctomycetia</taxon>
        <taxon>Pirellulales</taxon>
        <taxon>Pirellulaceae</taxon>
        <taxon>Rhodopirellula</taxon>
    </lineage>
</organism>
<dbReference type="InterPro" id="IPR001969">
    <property type="entry name" value="Aspartic_peptidase_AS"/>
</dbReference>
<feature type="region of interest" description="Disordered" evidence="1">
    <location>
        <begin position="64"/>
        <end position="95"/>
    </location>
</feature>
<dbReference type="InterPro" id="IPR034122">
    <property type="entry name" value="Retropepsin-like_bacterial"/>
</dbReference>
<dbReference type="PROSITE" id="PS00141">
    <property type="entry name" value="ASP_PROTEASE"/>
    <property type="match status" value="1"/>
</dbReference>
<dbReference type="KEGG" id="rba:RB2771"/>
<keyword evidence="3" id="KW-1185">Reference proteome</keyword>
<dbReference type="PATRIC" id="fig|243090.15.peg.1273"/>
<dbReference type="SUPFAM" id="SSF50630">
    <property type="entry name" value="Acid proteases"/>
    <property type="match status" value="1"/>
</dbReference>
<feature type="region of interest" description="Disordered" evidence="1">
    <location>
        <begin position="257"/>
        <end position="278"/>
    </location>
</feature>
<gene>
    <name evidence="2" type="ordered locus">RB2771</name>
</gene>
<dbReference type="eggNOG" id="COG3577">
    <property type="taxonomic scope" value="Bacteria"/>
</dbReference>